<reference evidence="3 4" key="1">
    <citation type="submission" date="2016-05" db="EMBL/GenBank/DDBJ databases">
        <title>A degradative enzymes factory behind the ericoid mycorrhizal symbiosis.</title>
        <authorList>
            <consortium name="DOE Joint Genome Institute"/>
            <person name="Martino E."/>
            <person name="Morin E."/>
            <person name="Grelet G."/>
            <person name="Kuo A."/>
            <person name="Kohler A."/>
            <person name="Daghino S."/>
            <person name="Barry K."/>
            <person name="Choi C."/>
            <person name="Cichocki N."/>
            <person name="Clum A."/>
            <person name="Copeland A."/>
            <person name="Hainaut M."/>
            <person name="Haridas S."/>
            <person name="Labutti K."/>
            <person name="Lindquist E."/>
            <person name="Lipzen A."/>
            <person name="Khouja H.-R."/>
            <person name="Murat C."/>
            <person name="Ohm R."/>
            <person name="Olson A."/>
            <person name="Spatafora J."/>
            <person name="Veneault-Fourrey C."/>
            <person name="Henrissat B."/>
            <person name="Grigoriev I."/>
            <person name="Martin F."/>
            <person name="Perotto S."/>
        </authorList>
    </citation>
    <scope>NUCLEOTIDE SEQUENCE [LARGE SCALE GENOMIC DNA]</scope>
    <source>
        <strain evidence="3 4">UAMH 7357</strain>
    </source>
</reference>
<organism evidence="3 4">
    <name type="scientific">Hyaloscypha hepaticicola</name>
    <dbReference type="NCBI Taxonomy" id="2082293"/>
    <lineage>
        <taxon>Eukaryota</taxon>
        <taxon>Fungi</taxon>
        <taxon>Dikarya</taxon>
        <taxon>Ascomycota</taxon>
        <taxon>Pezizomycotina</taxon>
        <taxon>Leotiomycetes</taxon>
        <taxon>Helotiales</taxon>
        <taxon>Hyaloscyphaceae</taxon>
        <taxon>Hyaloscypha</taxon>
    </lineage>
</organism>
<dbReference type="Proteomes" id="UP000235672">
    <property type="component" value="Unassembled WGS sequence"/>
</dbReference>
<dbReference type="EMBL" id="KZ613501">
    <property type="protein sequence ID" value="PMD17139.1"/>
    <property type="molecule type" value="Genomic_DNA"/>
</dbReference>
<name>A0A2J6PT28_9HELO</name>
<feature type="domain" description="Heterokaryon incompatibility" evidence="2">
    <location>
        <begin position="359"/>
        <end position="504"/>
    </location>
</feature>
<evidence type="ECO:0000313" key="4">
    <source>
        <dbReference type="Proteomes" id="UP000235672"/>
    </source>
</evidence>
<evidence type="ECO:0000256" key="1">
    <source>
        <dbReference type="SAM" id="MobiDB-lite"/>
    </source>
</evidence>
<dbReference type="AlphaFoldDB" id="A0A2J6PT28"/>
<sequence length="812" mass="89882">MSDLNGILPLIGESNATNVTVTWQPKAGLNGVEKLTKISFHDGEIIPNLAFHACNESCQHEDIQKLVERSEEKASGSESSGVTTALKIRPDGNWERRQHEEIASESRIGRLTYDQLLYKPPEVELFNAGRQKTPELPVIPTIPPSQICDICTHFGFGMICGGVLALKGECQSDEDRARWAWEAHDRKGFEEQAFQSNYAALAESASNCASCRLFHACLAGPTSYTIDESRPVTIRAGLAIDKDQHRDISHLKLGLPVIDSNYPGEAVSVYGQVEIYASHESLVTNPVIGVSGRPVNPANDVEQPFRWFQECLDNHEACSKAAREGLDGNVSLPTRLVHVPTAESENPRLVATLGQTGRYLALSYRWGAATITKTLKDNLDTHLKSIPAETLSKTFQDAFLITRSLGFQYIWIDSLCIIQDSTQDWAKEAMQMASIYTNAAMTISASVSDSADSGLFYPHTVDYSPKLTLRSIGGTAVADFFLTARSVSSFEDDVKKGTLSNRVWSASSAKNLADNPSRTLNNRFLGASSLPLAIPKEIPTLFTELRQVYAHQPHGTWYHMLRDYTSRSLTNSSDKLPALAGLAAAFAEKTKDVYLNGLWMHGLPEGLLWSSPGLGFNDFDAKSNLSAPNGYRAPTWSWASLDGKIEYPIGRLGYIDVEFEGFTAPSSTEEGRVLHYEEHDNRLFSDPNQVLIMKGKIKKLSEMHGFRAEDREAVEKTKDFNITCRMPHLRFDDPERDRWDIQGVFALFIGQVGCGADECEHESDCTYGWGYCLLVEPLQIFTAGILCCVRVGVVQCYSGDFNDCGDERIGLK</sequence>
<dbReference type="OrthoDB" id="5362512at2759"/>
<dbReference type="Pfam" id="PF06985">
    <property type="entry name" value="HET"/>
    <property type="match status" value="1"/>
</dbReference>
<dbReference type="InterPro" id="IPR010730">
    <property type="entry name" value="HET"/>
</dbReference>
<dbReference type="PANTHER" id="PTHR33112:SF16">
    <property type="entry name" value="HETEROKARYON INCOMPATIBILITY DOMAIN-CONTAINING PROTEIN"/>
    <property type="match status" value="1"/>
</dbReference>
<evidence type="ECO:0000313" key="3">
    <source>
        <dbReference type="EMBL" id="PMD17139.1"/>
    </source>
</evidence>
<keyword evidence="4" id="KW-1185">Reference proteome</keyword>
<accession>A0A2J6PT28</accession>
<proteinExistence type="predicted"/>
<gene>
    <name evidence="3" type="ORF">NA56DRAFT_752503</name>
</gene>
<evidence type="ECO:0000259" key="2">
    <source>
        <dbReference type="Pfam" id="PF06985"/>
    </source>
</evidence>
<feature type="region of interest" description="Disordered" evidence="1">
    <location>
        <begin position="68"/>
        <end position="87"/>
    </location>
</feature>
<protein>
    <submittedName>
        <fullName evidence="3">HET-domain-containing protein</fullName>
    </submittedName>
</protein>
<dbReference type="STRING" id="1745343.A0A2J6PT28"/>
<dbReference type="PANTHER" id="PTHR33112">
    <property type="entry name" value="DOMAIN PROTEIN, PUTATIVE-RELATED"/>
    <property type="match status" value="1"/>
</dbReference>